<organism evidence="4 5">
    <name type="scientific">Silvibacterium bohemicum</name>
    <dbReference type="NCBI Taxonomy" id="1577686"/>
    <lineage>
        <taxon>Bacteria</taxon>
        <taxon>Pseudomonadati</taxon>
        <taxon>Acidobacteriota</taxon>
        <taxon>Terriglobia</taxon>
        <taxon>Terriglobales</taxon>
        <taxon>Acidobacteriaceae</taxon>
        <taxon>Silvibacterium</taxon>
    </lineage>
</organism>
<evidence type="ECO:0000313" key="4">
    <source>
        <dbReference type="EMBL" id="MBB6144409.1"/>
    </source>
</evidence>
<sequence>MRDYRGKLDYDRERMKELLFELAPKQGGHSTKLDGVKLFRFDQGLPHGPLDYRPRVCFLASGKRKGYLHGKHLSWESGQFLVLASPTPLEATTELDDSGEPVVGGCIEINTAVLAELAHQANVPVEEVRENGSTDFCPAPLDPDLSDAFVRLLSSLRSKADSAVLGTSITREIVYRILKGPQRRALYTMLNGSQRWKQVYAAVDWIHGHYSTPLNIPEIADRVCMSISAFHHSFKEVIGQSPQRYMKAVRLQRAYLYLRYDGLTASLAASKVGYESPSQFSRDFKQFFGQNLAQIGWPHDNGISALDSLLESAEMGVGLGEDAAARVSPVLRELEESAKPSL</sequence>
<name>A0A841JXE6_9BACT</name>
<evidence type="ECO:0000259" key="3">
    <source>
        <dbReference type="PROSITE" id="PS01124"/>
    </source>
</evidence>
<evidence type="ECO:0000256" key="1">
    <source>
        <dbReference type="ARBA" id="ARBA00023015"/>
    </source>
</evidence>
<dbReference type="PROSITE" id="PS01124">
    <property type="entry name" value="HTH_ARAC_FAMILY_2"/>
    <property type="match status" value="1"/>
</dbReference>
<dbReference type="PANTHER" id="PTHR43436:SF2">
    <property type="entry name" value="ARAC_XYLS FAMILY TRANSCRIPTIONAL REGULATOR"/>
    <property type="match status" value="1"/>
</dbReference>
<dbReference type="InterPro" id="IPR009057">
    <property type="entry name" value="Homeodomain-like_sf"/>
</dbReference>
<reference evidence="4 5" key="1">
    <citation type="submission" date="2020-08" db="EMBL/GenBank/DDBJ databases">
        <title>Genomic Encyclopedia of Type Strains, Phase IV (KMG-IV): sequencing the most valuable type-strain genomes for metagenomic binning, comparative biology and taxonomic classification.</title>
        <authorList>
            <person name="Goeker M."/>
        </authorList>
    </citation>
    <scope>NUCLEOTIDE SEQUENCE [LARGE SCALE GENOMIC DNA]</scope>
    <source>
        <strain evidence="4 5">DSM 103733</strain>
    </source>
</reference>
<keyword evidence="5" id="KW-1185">Reference proteome</keyword>
<gene>
    <name evidence="4" type="ORF">HNQ77_002361</name>
</gene>
<accession>A0A841JXE6</accession>
<dbReference type="GO" id="GO:0043565">
    <property type="term" value="F:sequence-specific DNA binding"/>
    <property type="evidence" value="ECO:0007669"/>
    <property type="project" value="InterPro"/>
</dbReference>
<protein>
    <submittedName>
        <fullName evidence="4">AraC-like DNA-binding protein</fullName>
    </submittedName>
</protein>
<evidence type="ECO:0000313" key="5">
    <source>
        <dbReference type="Proteomes" id="UP000538666"/>
    </source>
</evidence>
<dbReference type="RefSeq" id="WP_050058965.1">
    <property type="nucleotide sequence ID" value="NZ_JACHEK010000004.1"/>
</dbReference>
<dbReference type="EMBL" id="JACHEK010000004">
    <property type="protein sequence ID" value="MBB6144409.1"/>
    <property type="molecule type" value="Genomic_DNA"/>
</dbReference>
<dbReference type="SUPFAM" id="SSF46689">
    <property type="entry name" value="Homeodomain-like"/>
    <property type="match status" value="2"/>
</dbReference>
<dbReference type="Gene3D" id="1.10.10.60">
    <property type="entry name" value="Homeodomain-like"/>
    <property type="match status" value="1"/>
</dbReference>
<dbReference type="SMART" id="SM00342">
    <property type="entry name" value="HTH_ARAC"/>
    <property type="match status" value="1"/>
</dbReference>
<dbReference type="GO" id="GO:0003700">
    <property type="term" value="F:DNA-binding transcription factor activity"/>
    <property type="evidence" value="ECO:0007669"/>
    <property type="project" value="InterPro"/>
</dbReference>
<dbReference type="InterPro" id="IPR018060">
    <property type="entry name" value="HTH_AraC"/>
</dbReference>
<evidence type="ECO:0000256" key="2">
    <source>
        <dbReference type="ARBA" id="ARBA00023163"/>
    </source>
</evidence>
<dbReference type="Pfam" id="PF12833">
    <property type="entry name" value="HTH_18"/>
    <property type="match status" value="1"/>
</dbReference>
<dbReference type="PANTHER" id="PTHR43436">
    <property type="entry name" value="ARAC-FAMILY TRANSCRIPTIONAL REGULATOR"/>
    <property type="match status" value="1"/>
</dbReference>
<dbReference type="OrthoDB" id="34150at2"/>
<dbReference type="Proteomes" id="UP000538666">
    <property type="component" value="Unassembled WGS sequence"/>
</dbReference>
<dbReference type="AlphaFoldDB" id="A0A841JXE6"/>
<feature type="domain" description="HTH araC/xylS-type" evidence="3">
    <location>
        <begin position="200"/>
        <end position="289"/>
    </location>
</feature>
<proteinExistence type="predicted"/>
<keyword evidence="4" id="KW-0238">DNA-binding</keyword>
<dbReference type="Pfam" id="PF06719">
    <property type="entry name" value="AraC_N"/>
    <property type="match status" value="1"/>
</dbReference>
<comment type="caution">
    <text evidence="4">The sequence shown here is derived from an EMBL/GenBank/DDBJ whole genome shotgun (WGS) entry which is preliminary data.</text>
</comment>
<dbReference type="InterPro" id="IPR009594">
    <property type="entry name" value="Tscrpt_reg_HTH_AraC_N"/>
</dbReference>
<keyword evidence="2" id="KW-0804">Transcription</keyword>
<keyword evidence="1" id="KW-0805">Transcription regulation</keyword>